<evidence type="ECO:0008006" key="3">
    <source>
        <dbReference type="Google" id="ProtNLM"/>
    </source>
</evidence>
<protein>
    <recommendedName>
        <fullName evidence="3">SnoaL-like domain-containing protein</fullName>
    </recommendedName>
</protein>
<organism evidence="1 2">
    <name type="scientific">Actinomadura logoneensis</name>
    <dbReference type="NCBI Taxonomy" id="2293572"/>
    <lineage>
        <taxon>Bacteria</taxon>
        <taxon>Bacillati</taxon>
        <taxon>Actinomycetota</taxon>
        <taxon>Actinomycetes</taxon>
        <taxon>Streptosporangiales</taxon>
        <taxon>Thermomonosporaceae</taxon>
        <taxon>Actinomadura</taxon>
    </lineage>
</organism>
<keyword evidence="2" id="KW-1185">Reference proteome</keyword>
<evidence type="ECO:0000313" key="1">
    <source>
        <dbReference type="EMBL" id="RFU41193.1"/>
    </source>
</evidence>
<reference evidence="1 2" key="1">
    <citation type="submission" date="2018-08" db="EMBL/GenBank/DDBJ databases">
        <title>Actinomadura jelena sp. nov., a novel Actinomycete isolated from soil in Chad.</title>
        <authorList>
            <person name="Shi L."/>
        </authorList>
    </citation>
    <scope>NUCLEOTIDE SEQUENCE [LARGE SCALE GENOMIC DNA]</scope>
    <source>
        <strain evidence="1 2">NEAU-G17</strain>
    </source>
</reference>
<dbReference type="AlphaFoldDB" id="A0A372JME5"/>
<dbReference type="EMBL" id="QURH01000226">
    <property type="protein sequence ID" value="RFU41193.1"/>
    <property type="molecule type" value="Genomic_DNA"/>
</dbReference>
<dbReference type="Proteomes" id="UP000261811">
    <property type="component" value="Unassembled WGS sequence"/>
</dbReference>
<comment type="caution">
    <text evidence="1">The sequence shown here is derived from an EMBL/GenBank/DDBJ whole genome shotgun (WGS) entry which is preliminary data.</text>
</comment>
<proteinExistence type="predicted"/>
<sequence>MTAEQAVTDAYTAYWDASPRAAVLPREQGRAVLAPYSEPTHTEKLLDGAANWQRKGVEPWGRVIVHVTSVKVNGHYARVTDCQDVSHAGIARARTHQLIPGTAGSPRVEIAADMLQGADGRWRLKQKMLMGNRCEPSRS</sequence>
<accession>A0A372JME5</accession>
<gene>
    <name evidence="1" type="ORF">DZF91_12985</name>
</gene>
<evidence type="ECO:0000313" key="2">
    <source>
        <dbReference type="Proteomes" id="UP000261811"/>
    </source>
</evidence>
<dbReference type="OrthoDB" id="3534693at2"/>
<name>A0A372JME5_9ACTN</name>
<dbReference type="RefSeq" id="WP_117357730.1">
    <property type="nucleotide sequence ID" value="NZ_QURH01000226.1"/>
</dbReference>